<dbReference type="OrthoDB" id="3978010at2759"/>
<evidence type="ECO:0000313" key="4">
    <source>
        <dbReference type="Proteomes" id="UP000774326"/>
    </source>
</evidence>
<dbReference type="PANTHER" id="PTHR11188">
    <property type="entry name" value="ARRESTIN DOMAIN CONTAINING PROTEIN"/>
    <property type="match status" value="1"/>
</dbReference>
<feature type="compositionally biased region" description="Low complexity" evidence="1">
    <location>
        <begin position="558"/>
        <end position="574"/>
    </location>
</feature>
<accession>A0A9P8Q9D9</accession>
<dbReference type="InterPro" id="IPR050357">
    <property type="entry name" value="Arrestin_domain-protein"/>
</dbReference>
<dbReference type="Proteomes" id="UP000774326">
    <property type="component" value="Unassembled WGS sequence"/>
</dbReference>
<evidence type="ECO:0000259" key="2">
    <source>
        <dbReference type="Pfam" id="PF00339"/>
    </source>
</evidence>
<organism evidence="3 4">
    <name type="scientific">Wickerhamomyces pijperi</name>
    <name type="common">Yeast</name>
    <name type="synonym">Pichia pijperi</name>
    <dbReference type="NCBI Taxonomy" id="599730"/>
    <lineage>
        <taxon>Eukaryota</taxon>
        <taxon>Fungi</taxon>
        <taxon>Dikarya</taxon>
        <taxon>Ascomycota</taxon>
        <taxon>Saccharomycotina</taxon>
        <taxon>Saccharomycetes</taxon>
        <taxon>Phaffomycetales</taxon>
        <taxon>Wickerhamomycetaceae</taxon>
        <taxon>Wickerhamomyces</taxon>
    </lineage>
</organism>
<reference evidence="3" key="2">
    <citation type="submission" date="2021-01" db="EMBL/GenBank/DDBJ databases">
        <authorList>
            <person name="Schikora-Tamarit M.A."/>
        </authorList>
    </citation>
    <scope>NUCLEOTIDE SEQUENCE</scope>
    <source>
        <strain evidence="3">CBS2887</strain>
    </source>
</reference>
<name>A0A9P8Q9D9_WICPI</name>
<feature type="region of interest" description="Disordered" evidence="1">
    <location>
        <begin position="459"/>
        <end position="505"/>
    </location>
</feature>
<proteinExistence type="predicted"/>
<feature type="compositionally biased region" description="Polar residues" evidence="1">
    <location>
        <begin position="596"/>
        <end position="609"/>
    </location>
</feature>
<gene>
    <name evidence="3" type="ORF">WICPIJ_002314</name>
</gene>
<protein>
    <recommendedName>
        <fullName evidence="2">Arrestin-like N-terminal domain-containing protein</fullName>
    </recommendedName>
</protein>
<dbReference type="Gene3D" id="2.60.40.640">
    <property type="match status" value="1"/>
</dbReference>
<reference evidence="3" key="1">
    <citation type="journal article" date="2021" name="Open Biol.">
        <title>Shared evolutionary footprints suggest mitochondrial oxidative damage underlies multiple complex I losses in fungi.</title>
        <authorList>
            <person name="Schikora-Tamarit M.A."/>
            <person name="Marcet-Houben M."/>
            <person name="Nosek J."/>
            <person name="Gabaldon T."/>
        </authorList>
    </citation>
    <scope>NUCLEOTIDE SEQUENCE</scope>
    <source>
        <strain evidence="3">CBS2887</strain>
    </source>
</reference>
<dbReference type="Pfam" id="PF00339">
    <property type="entry name" value="Arrestin_N"/>
    <property type="match status" value="1"/>
</dbReference>
<dbReference type="CDD" id="cd22952">
    <property type="entry name" value="ART10-like"/>
    <property type="match status" value="1"/>
</dbReference>
<dbReference type="PANTHER" id="PTHR11188:SF17">
    <property type="entry name" value="FI21816P1"/>
    <property type="match status" value="1"/>
</dbReference>
<dbReference type="SUPFAM" id="SSF81296">
    <property type="entry name" value="E set domains"/>
    <property type="match status" value="1"/>
</dbReference>
<comment type="caution">
    <text evidence="3">The sequence shown here is derived from an EMBL/GenBank/DDBJ whole genome shotgun (WGS) entry which is preliminary data.</text>
</comment>
<feature type="domain" description="Arrestin-like N-terminal" evidence="2">
    <location>
        <begin position="16"/>
        <end position="119"/>
    </location>
</feature>
<feature type="region of interest" description="Disordered" evidence="1">
    <location>
        <begin position="582"/>
        <end position="615"/>
    </location>
</feature>
<feature type="region of interest" description="Disordered" evidence="1">
    <location>
        <begin position="526"/>
        <end position="546"/>
    </location>
</feature>
<evidence type="ECO:0000256" key="1">
    <source>
        <dbReference type="SAM" id="MobiDB-lite"/>
    </source>
</evidence>
<evidence type="ECO:0000313" key="3">
    <source>
        <dbReference type="EMBL" id="KAH3686708.1"/>
    </source>
</evidence>
<dbReference type="EMBL" id="JAEUBG010001251">
    <property type="protein sequence ID" value="KAH3686708.1"/>
    <property type="molecule type" value="Genomic_DNA"/>
</dbReference>
<dbReference type="GO" id="GO:0015031">
    <property type="term" value="P:protein transport"/>
    <property type="evidence" value="ECO:0007669"/>
    <property type="project" value="TreeGrafter"/>
</dbReference>
<dbReference type="AlphaFoldDB" id="A0A9P8Q9D9"/>
<sequence>MSCSVDLQIYPPSPTRTVYVPLDIIQGRAIIKVHKEIAVTNIQIKLLGQTFTTITKQVIRRDGKARMQSNEESHEVVYDVDTVFPPDDIKRVSKTPQFTLTPGEYSYDFKFQLPLNSACGDPESAKIYSNRLNSPIEKLYENTHNKHGVYAGRNVTHLMSPLPPSCKGSVLGLSGMDGYGVKYEVKCTVRRASMFKTNVREIKRIVVLPFEFGTDGLRSVDFQTQEVIVQKTLTDECSVSGSSSGAGAGSSDQERVSGFKKFFRTPNSSNSVSSKKRQLPVKVNVEFTNNYLLINSNPIKSMSLSVNNIDTYVGKGSDSSFQTASIFLRSMSIVLKSQTNFKSQEFNAFEQTSSEIFKLDRINYEIKLIPDETGSIPFVLSRLFDTKQPLIPVVPPSFQTCSMIRGYWLDFEFQFTGEPTDTKPIKLFHRTGNILISSGIPIPPSANINVNFLPPAPPNDSYSFDKPMGPPPSKSTDDFDQTVPSYQAPSGPPPSFSPVVAESSAAREKREVEEWYAKNQHLYEQGTSSSAAQQASSSTGTSSVSVQEHSLIDFDSNVVQTPQTTSSTVENSTQTAAQLNQINQQLNSMGIHDNNEQANAGEQLPSYQEATGRRR</sequence>
<feature type="region of interest" description="Disordered" evidence="1">
    <location>
        <begin position="555"/>
        <end position="574"/>
    </location>
</feature>
<dbReference type="InterPro" id="IPR011021">
    <property type="entry name" value="Arrestin-like_N"/>
</dbReference>
<dbReference type="GO" id="GO:0005737">
    <property type="term" value="C:cytoplasm"/>
    <property type="evidence" value="ECO:0007669"/>
    <property type="project" value="TreeGrafter"/>
</dbReference>
<dbReference type="InterPro" id="IPR014752">
    <property type="entry name" value="Arrestin-like_C"/>
</dbReference>
<dbReference type="InterPro" id="IPR014756">
    <property type="entry name" value="Ig_E-set"/>
</dbReference>
<keyword evidence="4" id="KW-1185">Reference proteome</keyword>